<dbReference type="AlphaFoldDB" id="A0A815B609"/>
<protein>
    <submittedName>
        <fullName evidence="2">Uncharacterized protein</fullName>
    </submittedName>
</protein>
<keyword evidence="3" id="KW-1185">Reference proteome</keyword>
<gene>
    <name evidence="2" type="ORF">JXQ802_LOCUS27602</name>
</gene>
<sequence length="236" mass="27909">MISFNTKNSLIERLANQTYLSDDNRSNSEQRSRRSSLVASDDVPDCYNQVRYIPDSCKVLCNLWKIDKDFLNKSIDNDVSKSLKEFRLSDVARCYRSPYRINGVLSILNQTIDDLIQIHDFIDAKRKEWLEQFLKIIEQARDKQSTIRQTMTERRDNYEKAQRKLETADANLKKFQTRSDHLTLANFDERLRELEDIRCECEQSRTLSRNIYATETYKIASEEHSITIKLFLSIFI</sequence>
<proteinExistence type="predicted"/>
<organism evidence="2 3">
    <name type="scientific">Rotaria sordida</name>
    <dbReference type="NCBI Taxonomy" id="392033"/>
    <lineage>
        <taxon>Eukaryota</taxon>
        <taxon>Metazoa</taxon>
        <taxon>Spiralia</taxon>
        <taxon>Gnathifera</taxon>
        <taxon>Rotifera</taxon>
        <taxon>Eurotatoria</taxon>
        <taxon>Bdelloidea</taxon>
        <taxon>Philodinida</taxon>
        <taxon>Philodinidae</taxon>
        <taxon>Rotaria</taxon>
    </lineage>
</organism>
<reference evidence="2" key="1">
    <citation type="submission" date="2021-02" db="EMBL/GenBank/DDBJ databases">
        <authorList>
            <person name="Nowell W R."/>
        </authorList>
    </citation>
    <scope>NUCLEOTIDE SEQUENCE</scope>
</reference>
<feature type="coiled-coil region" evidence="1">
    <location>
        <begin position="148"/>
        <end position="178"/>
    </location>
</feature>
<evidence type="ECO:0000256" key="1">
    <source>
        <dbReference type="SAM" id="Coils"/>
    </source>
</evidence>
<dbReference type="Proteomes" id="UP000663870">
    <property type="component" value="Unassembled WGS sequence"/>
</dbReference>
<evidence type="ECO:0000313" key="3">
    <source>
        <dbReference type="Proteomes" id="UP000663870"/>
    </source>
</evidence>
<comment type="caution">
    <text evidence="2">The sequence shown here is derived from an EMBL/GenBank/DDBJ whole genome shotgun (WGS) entry which is preliminary data.</text>
</comment>
<keyword evidence="1" id="KW-0175">Coiled coil</keyword>
<accession>A0A815B609</accession>
<name>A0A815B609_9BILA</name>
<evidence type="ECO:0000313" key="2">
    <source>
        <dbReference type="EMBL" id="CAF1263428.1"/>
    </source>
</evidence>
<dbReference type="EMBL" id="CAJNOL010001007">
    <property type="protein sequence ID" value="CAF1263428.1"/>
    <property type="molecule type" value="Genomic_DNA"/>
</dbReference>